<gene>
    <name evidence="2" type="ordered locus">Dred_2310</name>
</gene>
<dbReference type="KEGG" id="drm:Dred_2310"/>
<dbReference type="STRING" id="349161.Dred_2310"/>
<dbReference type="EMBL" id="CP000612">
    <property type="protein sequence ID" value="ABO50820.1"/>
    <property type="molecule type" value="Genomic_DNA"/>
</dbReference>
<dbReference type="Pfam" id="PF13472">
    <property type="entry name" value="Lipase_GDSL_2"/>
    <property type="match status" value="1"/>
</dbReference>
<organism evidence="2 3">
    <name type="scientific">Desulforamulus reducens (strain ATCC BAA-1160 / DSM 100696 / MI-1)</name>
    <name type="common">Desulfotomaculum reducens</name>
    <dbReference type="NCBI Taxonomy" id="349161"/>
    <lineage>
        <taxon>Bacteria</taxon>
        <taxon>Bacillati</taxon>
        <taxon>Bacillota</taxon>
        <taxon>Clostridia</taxon>
        <taxon>Eubacteriales</taxon>
        <taxon>Peptococcaceae</taxon>
        <taxon>Desulforamulus</taxon>
    </lineage>
</organism>
<dbReference type="InterPro" id="IPR051532">
    <property type="entry name" value="Ester_Hydrolysis_Enzymes"/>
</dbReference>
<dbReference type="PANTHER" id="PTHR30383">
    <property type="entry name" value="THIOESTERASE 1/PROTEASE 1/LYSOPHOSPHOLIPASE L1"/>
    <property type="match status" value="1"/>
</dbReference>
<dbReference type="PANTHER" id="PTHR30383:SF5">
    <property type="entry name" value="SGNH HYDROLASE-TYPE ESTERASE DOMAIN-CONTAINING PROTEIN"/>
    <property type="match status" value="1"/>
</dbReference>
<evidence type="ECO:0000259" key="1">
    <source>
        <dbReference type="Pfam" id="PF13472"/>
    </source>
</evidence>
<proteinExistence type="predicted"/>
<dbReference type="InterPro" id="IPR036514">
    <property type="entry name" value="SGNH_hydro_sf"/>
</dbReference>
<evidence type="ECO:0000313" key="2">
    <source>
        <dbReference type="EMBL" id="ABO50820.1"/>
    </source>
</evidence>
<dbReference type="SUPFAM" id="SSF52266">
    <property type="entry name" value="SGNH hydrolase"/>
    <property type="match status" value="1"/>
</dbReference>
<dbReference type="Gene3D" id="3.40.220.10">
    <property type="entry name" value="Leucine Aminopeptidase, subunit E, domain 1"/>
    <property type="match status" value="1"/>
</dbReference>
<dbReference type="CDD" id="cd04501">
    <property type="entry name" value="SGNH_hydrolase_like_4"/>
    <property type="match status" value="1"/>
</dbReference>
<keyword evidence="3" id="KW-1185">Reference proteome</keyword>
<protein>
    <submittedName>
        <fullName evidence="2">Lipolytic enzyme, G-D-S-L family</fullName>
    </submittedName>
</protein>
<reference evidence="2 3" key="1">
    <citation type="submission" date="2007-03" db="EMBL/GenBank/DDBJ databases">
        <title>Complete sequence of Desulfotomaculum reducens MI-1.</title>
        <authorList>
            <consortium name="US DOE Joint Genome Institute"/>
            <person name="Copeland A."/>
            <person name="Lucas S."/>
            <person name="Lapidus A."/>
            <person name="Barry K."/>
            <person name="Detter J.C."/>
            <person name="Glavina del Rio T."/>
            <person name="Hammon N."/>
            <person name="Israni S."/>
            <person name="Dalin E."/>
            <person name="Tice H."/>
            <person name="Pitluck S."/>
            <person name="Sims D."/>
            <person name="Brettin T."/>
            <person name="Bruce D."/>
            <person name="Han C."/>
            <person name="Tapia R."/>
            <person name="Schmutz J."/>
            <person name="Larimer F."/>
            <person name="Land M."/>
            <person name="Hauser L."/>
            <person name="Kyrpides N."/>
            <person name="Kim E."/>
            <person name="Tebo B.M."/>
            <person name="Richardson P."/>
        </authorList>
    </citation>
    <scope>NUCLEOTIDE SEQUENCE [LARGE SCALE GENOMIC DNA]</scope>
    <source>
        <strain evidence="2 3">MI-1</strain>
    </source>
</reference>
<accession>A4J6W7</accession>
<name>A4J6W7_DESRM</name>
<dbReference type="OrthoDB" id="9777593at2"/>
<dbReference type="SUPFAM" id="SSF52949">
    <property type="entry name" value="Macro domain-like"/>
    <property type="match status" value="1"/>
</dbReference>
<dbReference type="InterPro" id="IPR043472">
    <property type="entry name" value="Macro_dom-like"/>
</dbReference>
<dbReference type="HOGENOM" id="CLU_051989_5_0_9"/>
<dbReference type="InterPro" id="IPR013830">
    <property type="entry name" value="SGNH_hydro"/>
</dbReference>
<dbReference type="Gene3D" id="3.40.50.1110">
    <property type="entry name" value="SGNH hydrolase"/>
    <property type="match status" value="1"/>
</dbReference>
<dbReference type="RefSeq" id="WP_011878618.1">
    <property type="nucleotide sequence ID" value="NC_009253.1"/>
</dbReference>
<sequence length="307" mass="34485">MIRVVQGDLKVLSQFYSKQDQVMQADRKENLQQEIRKITAKALRVAEEQRLKALILPVVNTRGQEISVEEMARIMVSEARRHMSLGAGLNELTFALTDPEGVQAFEEVIYRNKILCLGDSITYGYPDGPAFSWVTRVIESTGYQMLNRGINGETTGQMLVRMRTDVIPEKPAYLIFAGGHNDGWQKVSLGEVKQNVRQVVGMALEHGICPVMVLPSPLNIEQILQCYEGSRQEAEDYNNALSETRQWIGQYAQEMGFFALDFYTPLLVEGSDQGNPQYLLDGGHPTHEGYRVLGDAAIKQLAGRLYL</sequence>
<dbReference type="eggNOG" id="COG2755">
    <property type="taxonomic scope" value="Bacteria"/>
</dbReference>
<dbReference type="Proteomes" id="UP000001556">
    <property type="component" value="Chromosome"/>
</dbReference>
<dbReference type="AlphaFoldDB" id="A4J6W7"/>
<evidence type="ECO:0000313" key="3">
    <source>
        <dbReference type="Proteomes" id="UP000001556"/>
    </source>
</evidence>
<feature type="domain" description="SGNH hydrolase-type esterase" evidence="1">
    <location>
        <begin position="116"/>
        <end position="292"/>
    </location>
</feature>
<dbReference type="GO" id="GO:0004622">
    <property type="term" value="F:phosphatidylcholine lysophospholipase activity"/>
    <property type="evidence" value="ECO:0007669"/>
    <property type="project" value="TreeGrafter"/>
</dbReference>